<keyword evidence="1" id="KW-0812">Transmembrane</keyword>
<feature type="transmembrane region" description="Helical" evidence="1">
    <location>
        <begin position="12"/>
        <end position="29"/>
    </location>
</feature>
<evidence type="ECO:0008006" key="4">
    <source>
        <dbReference type="Google" id="ProtNLM"/>
    </source>
</evidence>
<comment type="caution">
    <text evidence="2">The sequence shown here is derived from an EMBL/GenBank/DDBJ whole genome shotgun (WGS) entry which is preliminary data.</text>
</comment>
<keyword evidence="3" id="KW-1185">Reference proteome</keyword>
<proteinExistence type="predicted"/>
<accession>A0ABS3SVC5</accession>
<evidence type="ECO:0000313" key="3">
    <source>
        <dbReference type="Proteomes" id="UP000681315"/>
    </source>
</evidence>
<protein>
    <recommendedName>
        <fullName evidence="4">DUF2892 domain-containing protein</fullName>
    </recommendedName>
</protein>
<organism evidence="2 3">
    <name type="scientific">Gelidibacter pelagius</name>
    <dbReference type="NCBI Taxonomy" id="2819985"/>
    <lineage>
        <taxon>Bacteria</taxon>
        <taxon>Pseudomonadati</taxon>
        <taxon>Bacteroidota</taxon>
        <taxon>Flavobacteriia</taxon>
        <taxon>Flavobacteriales</taxon>
        <taxon>Flavobacteriaceae</taxon>
        <taxon>Gelidibacter</taxon>
    </lineage>
</organism>
<keyword evidence="1" id="KW-0472">Membrane</keyword>
<keyword evidence="1" id="KW-1133">Transmembrane helix</keyword>
<evidence type="ECO:0000313" key="2">
    <source>
        <dbReference type="EMBL" id="MBO3099657.1"/>
    </source>
</evidence>
<dbReference type="Proteomes" id="UP000681315">
    <property type="component" value="Unassembled WGS sequence"/>
</dbReference>
<feature type="transmembrane region" description="Helical" evidence="1">
    <location>
        <begin position="41"/>
        <end position="62"/>
    </location>
</feature>
<evidence type="ECO:0000256" key="1">
    <source>
        <dbReference type="SAM" id="Phobius"/>
    </source>
</evidence>
<sequence>MLNRIFTRWTWIRAAYFLIGTWVIVQSALEGEWIGVVLGTWPAAMGLFGLACAGGNCATGSCEVKPSANHKQ</sequence>
<name>A0ABS3SVC5_9FLAO</name>
<dbReference type="RefSeq" id="WP_208234762.1">
    <property type="nucleotide sequence ID" value="NZ_JAGEVG010000019.1"/>
</dbReference>
<gene>
    <name evidence="2" type="ORF">J4051_15360</name>
</gene>
<reference evidence="2 3" key="1">
    <citation type="submission" date="2021-03" db="EMBL/GenBank/DDBJ databases">
        <title>Gelidibacter sp. nov., isolated from costal sediment.</title>
        <authorList>
            <person name="Lun K.-Y."/>
        </authorList>
    </citation>
    <scope>NUCLEOTIDE SEQUENCE [LARGE SCALE GENOMIC DNA]</scope>
    <source>
        <strain evidence="2 3">DF109</strain>
    </source>
</reference>
<dbReference type="EMBL" id="JAGEVG010000019">
    <property type="protein sequence ID" value="MBO3099657.1"/>
    <property type="molecule type" value="Genomic_DNA"/>
</dbReference>